<keyword evidence="2" id="KW-1185">Reference proteome</keyword>
<organism evidence="1 2">
    <name type="scientific">Vitis vinifera</name>
    <name type="common">Grape</name>
    <dbReference type="NCBI Taxonomy" id="29760"/>
    <lineage>
        <taxon>Eukaryota</taxon>
        <taxon>Viridiplantae</taxon>
        <taxon>Streptophyta</taxon>
        <taxon>Embryophyta</taxon>
        <taxon>Tracheophyta</taxon>
        <taxon>Spermatophyta</taxon>
        <taxon>Magnoliopsida</taxon>
        <taxon>eudicotyledons</taxon>
        <taxon>Gunneridae</taxon>
        <taxon>Pentapetalae</taxon>
        <taxon>rosids</taxon>
        <taxon>Vitales</taxon>
        <taxon>Vitaceae</taxon>
        <taxon>Viteae</taxon>
        <taxon>Vitis</taxon>
    </lineage>
</organism>
<accession>E0CUB5</accession>
<gene>
    <name evidence="1" type="ordered locus">VIT_14s0036g00710</name>
</gene>
<dbReference type="EMBL" id="FN595241">
    <property type="protein sequence ID" value="CBI22373.3"/>
    <property type="molecule type" value="Genomic_DNA"/>
</dbReference>
<proteinExistence type="predicted"/>
<evidence type="ECO:0000313" key="1">
    <source>
        <dbReference type="EMBL" id="CBI22373.3"/>
    </source>
</evidence>
<sequence length="55" mass="6478">MLEIMWDPSRIYLSTFESNPQKPIFQLLQSRVNMMMVIEGCGIDPLHKLFKSSYL</sequence>
<dbReference type="Proteomes" id="UP000009183">
    <property type="component" value="Chromosome 14"/>
</dbReference>
<dbReference type="PaxDb" id="29760-VIT_14s0036g00710.t01"/>
<evidence type="ECO:0000313" key="2">
    <source>
        <dbReference type="Proteomes" id="UP000009183"/>
    </source>
</evidence>
<dbReference type="HOGENOM" id="CLU_3036285_0_0_1"/>
<protein>
    <submittedName>
        <fullName evidence="1">Uncharacterized protein</fullName>
    </submittedName>
</protein>
<reference evidence="2" key="1">
    <citation type="journal article" date="2007" name="Nature">
        <title>The grapevine genome sequence suggests ancestral hexaploidization in major angiosperm phyla.</title>
        <authorList>
            <consortium name="The French-Italian Public Consortium for Grapevine Genome Characterization."/>
            <person name="Jaillon O."/>
            <person name="Aury J.-M."/>
            <person name="Noel B."/>
            <person name="Policriti A."/>
            <person name="Clepet C."/>
            <person name="Casagrande A."/>
            <person name="Choisne N."/>
            <person name="Aubourg S."/>
            <person name="Vitulo N."/>
            <person name="Jubin C."/>
            <person name="Vezzi A."/>
            <person name="Legeai F."/>
            <person name="Hugueney P."/>
            <person name="Dasilva C."/>
            <person name="Horner D."/>
            <person name="Mica E."/>
            <person name="Jublot D."/>
            <person name="Poulain J."/>
            <person name="Bruyere C."/>
            <person name="Billault A."/>
            <person name="Segurens B."/>
            <person name="Gouyvenoux M."/>
            <person name="Ugarte E."/>
            <person name="Cattonaro F."/>
            <person name="Anthouard V."/>
            <person name="Vico V."/>
            <person name="Del Fabbro C."/>
            <person name="Alaux M."/>
            <person name="Di Gaspero G."/>
            <person name="Dumas V."/>
            <person name="Felice N."/>
            <person name="Paillard S."/>
            <person name="Juman I."/>
            <person name="Moroldo M."/>
            <person name="Scalabrin S."/>
            <person name="Canaguier A."/>
            <person name="Le Clainche I."/>
            <person name="Malacrida G."/>
            <person name="Durand E."/>
            <person name="Pesole G."/>
            <person name="Laucou V."/>
            <person name="Chatelet P."/>
            <person name="Merdinoglu D."/>
            <person name="Delledonne M."/>
            <person name="Pezzotti M."/>
            <person name="Lecharny A."/>
            <person name="Scarpelli C."/>
            <person name="Artiguenave F."/>
            <person name="Pe M.E."/>
            <person name="Valle G."/>
            <person name="Morgante M."/>
            <person name="Caboche M."/>
            <person name="Adam-Blondon A.-F."/>
            <person name="Weissenbach J."/>
            <person name="Quetier F."/>
            <person name="Wincker P."/>
        </authorList>
    </citation>
    <scope>NUCLEOTIDE SEQUENCE [LARGE SCALE GENOMIC DNA]</scope>
    <source>
        <strain evidence="2">cv. Pinot noir / PN40024</strain>
    </source>
</reference>
<name>E0CUB5_VITVI</name>
<dbReference type="InParanoid" id="E0CUB5"/>
<dbReference type="AlphaFoldDB" id="E0CUB5"/>